<reference evidence="3" key="1">
    <citation type="journal article" date="2019" name="Int. J. Syst. Evol. Microbiol.">
        <title>The Global Catalogue of Microorganisms (GCM) 10K type strain sequencing project: providing services to taxonomists for standard genome sequencing and annotation.</title>
        <authorList>
            <consortium name="The Broad Institute Genomics Platform"/>
            <consortium name="The Broad Institute Genome Sequencing Center for Infectious Disease"/>
            <person name="Wu L."/>
            <person name="Ma J."/>
        </authorList>
    </citation>
    <scope>NUCLEOTIDE SEQUENCE [LARGE SCALE GENOMIC DNA]</scope>
    <source>
        <strain evidence="3">NCAIM B.01391</strain>
    </source>
</reference>
<protein>
    <submittedName>
        <fullName evidence="2">Uncharacterized protein</fullName>
    </submittedName>
</protein>
<dbReference type="Proteomes" id="UP001596053">
    <property type="component" value="Unassembled WGS sequence"/>
</dbReference>
<dbReference type="RefSeq" id="WP_377801811.1">
    <property type="nucleotide sequence ID" value="NZ_JBHSLW010000104.1"/>
</dbReference>
<accession>A0ABW0J1F8</accession>
<name>A0ABW0J1F8_9HYPH</name>
<proteinExistence type="predicted"/>
<evidence type="ECO:0000313" key="2">
    <source>
        <dbReference type="EMBL" id="MFC5423754.1"/>
    </source>
</evidence>
<sequence length="102" mass="11273">MIESADELPLARFRQSDAAEPLAPPLPYGKFLVGSVQVAQQLENVATQMKTLLMHAPEPDLQGADALHTSVVTSIAYSPIGSRKQQRRPRTNSEPPKNFYWA</sequence>
<evidence type="ECO:0000313" key="3">
    <source>
        <dbReference type="Proteomes" id="UP001596053"/>
    </source>
</evidence>
<feature type="region of interest" description="Disordered" evidence="1">
    <location>
        <begin position="78"/>
        <end position="102"/>
    </location>
</feature>
<gene>
    <name evidence="2" type="ORF">ACFPOB_29925</name>
</gene>
<keyword evidence="3" id="KW-1185">Reference proteome</keyword>
<dbReference type="EMBL" id="JBHSLW010000104">
    <property type="protein sequence ID" value="MFC5423754.1"/>
    <property type="molecule type" value="Genomic_DNA"/>
</dbReference>
<evidence type="ECO:0000256" key="1">
    <source>
        <dbReference type="SAM" id="MobiDB-lite"/>
    </source>
</evidence>
<organism evidence="2 3">
    <name type="scientific">Bosea eneae</name>
    <dbReference type="NCBI Taxonomy" id="151454"/>
    <lineage>
        <taxon>Bacteria</taxon>
        <taxon>Pseudomonadati</taxon>
        <taxon>Pseudomonadota</taxon>
        <taxon>Alphaproteobacteria</taxon>
        <taxon>Hyphomicrobiales</taxon>
        <taxon>Boseaceae</taxon>
        <taxon>Bosea</taxon>
    </lineage>
</organism>
<comment type="caution">
    <text evidence="2">The sequence shown here is derived from an EMBL/GenBank/DDBJ whole genome shotgun (WGS) entry which is preliminary data.</text>
</comment>